<proteinExistence type="predicted"/>
<feature type="chain" id="PRO_5046100434" description="Secreted protein" evidence="1">
    <location>
        <begin position="32"/>
        <end position="148"/>
    </location>
</feature>
<evidence type="ECO:0008006" key="4">
    <source>
        <dbReference type="Google" id="ProtNLM"/>
    </source>
</evidence>
<evidence type="ECO:0000313" key="2">
    <source>
        <dbReference type="EMBL" id="GAA3224892.1"/>
    </source>
</evidence>
<organism evidence="2 3">
    <name type="scientific">Actinocorallia longicatena</name>
    <dbReference type="NCBI Taxonomy" id="111803"/>
    <lineage>
        <taxon>Bacteria</taxon>
        <taxon>Bacillati</taxon>
        <taxon>Actinomycetota</taxon>
        <taxon>Actinomycetes</taxon>
        <taxon>Streptosporangiales</taxon>
        <taxon>Thermomonosporaceae</taxon>
        <taxon>Actinocorallia</taxon>
    </lineage>
</organism>
<comment type="caution">
    <text evidence="2">The sequence shown here is derived from an EMBL/GenBank/DDBJ whole genome shotgun (WGS) entry which is preliminary data.</text>
</comment>
<keyword evidence="3" id="KW-1185">Reference proteome</keyword>
<evidence type="ECO:0000313" key="3">
    <source>
        <dbReference type="Proteomes" id="UP001501237"/>
    </source>
</evidence>
<feature type="signal peptide" evidence="1">
    <location>
        <begin position="1"/>
        <end position="31"/>
    </location>
</feature>
<sequence>MNRSQIFKTVGTLGTALAMATVVQGSASANAWSSSYPTWGTATCSSAAQLSDSQHVIISCIMYGGTSVQGYTVVMNGNGSDRLLPETNPVVGGLGIVCDPAVIGGSSTKFCLGPKLGIAAGCHNFTNKTNYTWYTAKVLSSPTVNRCG</sequence>
<keyword evidence="1" id="KW-0732">Signal</keyword>
<dbReference type="EMBL" id="BAAAUV010000014">
    <property type="protein sequence ID" value="GAA3224892.1"/>
    <property type="molecule type" value="Genomic_DNA"/>
</dbReference>
<dbReference type="Proteomes" id="UP001501237">
    <property type="component" value="Unassembled WGS sequence"/>
</dbReference>
<name>A0ABP6QES2_9ACTN</name>
<evidence type="ECO:0000256" key="1">
    <source>
        <dbReference type="SAM" id="SignalP"/>
    </source>
</evidence>
<dbReference type="RefSeq" id="WP_344833133.1">
    <property type="nucleotide sequence ID" value="NZ_BAAAUV010000014.1"/>
</dbReference>
<protein>
    <recommendedName>
        <fullName evidence="4">Secreted protein</fullName>
    </recommendedName>
</protein>
<accession>A0ABP6QES2</accession>
<gene>
    <name evidence="2" type="ORF">GCM10010468_52240</name>
</gene>
<reference evidence="3" key="1">
    <citation type="journal article" date="2019" name="Int. J. Syst. Evol. Microbiol.">
        <title>The Global Catalogue of Microorganisms (GCM) 10K type strain sequencing project: providing services to taxonomists for standard genome sequencing and annotation.</title>
        <authorList>
            <consortium name="The Broad Institute Genomics Platform"/>
            <consortium name="The Broad Institute Genome Sequencing Center for Infectious Disease"/>
            <person name="Wu L."/>
            <person name="Ma J."/>
        </authorList>
    </citation>
    <scope>NUCLEOTIDE SEQUENCE [LARGE SCALE GENOMIC DNA]</scope>
    <source>
        <strain evidence="3">JCM 9377</strain>
    </source>
</reference>